<accession>A0A922L2K1</accession>
<evidence type="ECO:0000313" key="4">
    <source>
        <dbReference type="EMBL" id="KAH9516178.1"/>
    </source>
</evidence>
<feature type="compositionally biased region" description="Polar residues" evidence="2">
    <location>
        <begin position="1"/>
        <end position="12"/>
    </location>
</feature>
<protein>
    <recommendedName>
        <fullName evidence="3">BHLH domain-containing protein</fullName>
    </recommendedName>
</protein>
<sequence length="362" mass="41755">MDTFNNSSNLFGMSTPPASTSTPIPNDHSCLFRVKDQTSKEIIISNKNEIHNAPFVYSESFDNNYGLKQGPDHELEWNIQSMYAVSNHKLSNNSSIKRQRFRRSPGSSKPSKSAYKHIPHREKPVHLVAKRNARERRRVQAVNMAFMRLRRCVPVENRTKRLSKVKTLHRAIEYIAALDRILKQDQTSSTITANENTSIINENDPCTFRSTLRVHHSHHQLNNQIEPMMMITNENHSFMLNPSNTIHVEERQVINDSDQQYFHSIPSTSSSSISSDGLNFSIGYHRQHSQLKELESHENDDHQLTMATIRYNNDVSSSHSSSMMSLILFYFLRSDNIDNDNEHEKSNRLLLPPVKVINVLNY</sequence>
<proteinExistence type="predicted"/>
<dbReference type="PROSITE" id="PS50888">
    <property type="entry name" value="BHLH"/>
    <property type="match status" value="1"/>
</dbReference>
<reference evidence="4" key="2">
    <citation type="journal article" date="2022" name="Res Sq">
        <title>Comparative Genomics Reveals Insights into the Divergent Evolution of Astigmatic Mites and Household Pest Adaptations.</title>
        <authorList>
            <person name="Xiong Q."/>
            <person name="Wan A.T.-Y."/>
            <person name="Liu X.-Y."/>
            <person name="Fung C.S.-H."/>
            <person name="Xiao X."/>
            <person name="Malainual N."/>
            <person name="Hou J."/>
            <person name="Wang L."/>
            <person name="Wang M."/>
            <person name="Yang K."/>
            <person name="Cui Y."/>
            <person name="Leung E."/>
            <person name="Nong W."/>
            <person name="Shin S.-K."/>
            <person name="Au S."/>
            <person name="Jeong K.Y."/>
            <person name="Chew F.T."/>
            <person name="Hui J."/>
            <person name="Leung T.F."/>
            <person name="Tungtrongchitr A."/>
            <person name="Zhong N."/>
            <person name="Liu Z."/>
            <person name="Tsui S."/>
        </authorList>
    </citation>
    <scope>NUCLEOTIDE SEQUENCE</scope>
    <source>
        <strain evidence="4">Derf</strain>
        <tissue evidence="4">Whole organism</tissue>
    </source>
</reference>
<dbReference type="Proteomes" id="UP000790347">
    <property type="component" value="Unassembled WGS sequence"/>
</dbReference>
<evidence type="ECO:0000256" key="1">
    <source>
        <dbReference type="ARBA" id="ARBA00023125"/>
    </source>
</evidence>
<dbReference type="GO" id="GO:0046983">
    <property type="term" value="F:protein dimerization activity"/>
    <property type="evidence" value="ECO:0007669"/>
    <property type="project" value="InterPro"/>
</dbReference>
<feature type="domain" description="BHLH" evidence="3">
    <location>
        <begin position="126"/>
        <end position="178"/>
    </location>
</feature>
<dbReference type="GO" id="GO:0000977">
    <property type="term" value="F:RNA polymerase II transcription regulatory region sequence-specific DNA binding"/>
    <property type="evidence" value="ECO:0007669"/>
    <property type="project" value="TreeGrafter"/>
</dbReference>
<dbReference type="GO" id="GO:0032502">
    <property type="term" value="P:developmental process"/>
    <property type="evidence" value="ECO:0007669"/>
    <property type="project" value="TreeGrafter"/>
</dbReference>
<name>A0A922L2K1_DERFA</name>
<dbReference type="EMBL" id="ASGP02000003">
    <property type="protein sequence ID" value="KAH9516178.1"/>
    <property type="molecule type" value="Genomic_DNA"/>
</dbReference>
<comment type="caution">
    <text evidence="4">The sequence shown here is derived from an EMBL/GenBank/DDBJ whole genome shotgun (WGS) entry which is preliminary data.</text>
</comment>
<dbReference type="GO" id="GO:0000981">
    <property type="term" value="F:DNA-binding transcription factor activity, RNA polymerase II-specific"/>
    <property type="evidence" value="ECO:0007669"/>
    <property type="project" value="TreeGrafter"/>
</dbReference>
<evidence type="ECO:0000259" key="3">
    <source>
        <dbReference type="PROSITE" id="PS50888"/>
    </source>
</evidence>
<dbReference type="Pfam" id="PF00010">
    <property type="entry name" value="HLH"/>
    <property type="match status" value="1"/>
</dbReference>
<feature type="compositionally biased region" description="Low complexity" evidence="2">
    <location>
        <begin position="14"/>
        <end position="23"/>
    </location>
</feature>
<reference evidence="4" key="1">
    <citation type="submission" date="2013-05" db="EMBL/GenBank/DDBJ databases">
        <authorList>
            <person name="Yim A.K.Y."/>
            <person name="Chan T.F."/>
            <person name="Ji K.M."/>
            <person name="Liu X.Y."/>
            <person name="Zhou J.W."/>
            <person name="Li R.Q."/>
            <person name="Yang K.Y."/>
            <person name="Li J."/>
            <person name="Li M."/>
            <person name="Law P.T.W."/>
            <person name="Wu Y.L."/>
            <person name="Cai Z.L."/>
            <person name="Qin H."/>
            <person name="Bao Y."/>
            <person name="Leung R.K.K."/>
            <person name="Ng P.K.S."/>
            <person name="Zou J."/>
            <person name="Zhong X.J."/>
            <person name="Ran P.X."/>
            <person name="Zhong N.S."/>
            <person name="Liu Z.G."/>
            <person name="Tsui S.K.W."/>
        </authorList>
    </citation>
    <scope>NUCLEOTIDE SEQUENCE</scope>
    <source>
        <strain evidence="4">Derf</strain>
        <tissue evidence="4">Whole organism</tissue>
    </source>
</reference>
<dbReference type="InterPro" id="IPR011598">
    <property type="entry name" value="bHLH_dom"/>
</dbReference>
<keyword evidence="1" id="KW-0238">DNA-binding</keyword>
<dbReference type="PANTHER" id="PTHR23349">
    <property type="entry name" value="BASIC HELIX-LOOP-HELIX TRANSCRIPTION FACTOR, TWIST"/>
    <property type="match status" value="1"/>
</dbReference>
<dbReference type="SMART" id="SM00353">
    <property type="entry name" value="HLH"/>
    <property type="match status" value="1"/>
</dbReference>
<evidence type="ECO:0000313" key="5">
    <source>
        <dbReference type="Proteomes" id="UP000790347"/>
    </source>
</evidence>
<dbReference type="AlphaFoldDB" id="A0A922L2K1"/>
<feature type="region of interest" description="Disordered" evidence="2">
    <location>
        <begin position="93"/>
        <end position="123"/>
    </location>
</feature>
<dbReference type="Gene3D" id="4.10.280.10">
    <property type="entry name" value="Helix-loop-helix DNA-binding domain"/>
    <property type="match status" value="1"/>
</dbReference>
<dbReference type="PANTHER" id="PTHR23349:SF108">
    <property type="entry name" value="BHLH DOMAIN-CONTAINING PROTEIN"/>
    <property type="match status" value="1"/>
</dbReference>
<dbReference type="SUPFAM" id="SSF47459">
    <property type="entry name" value="HLH, helix-loop-helix DNA-binding domain"/>
    <property type="match status" value="1"/>
</dbReference>
<dbReference type="InterPro" id="IPR036638">
    <property type="entry name" value="HLH_DNA-bd_sf"/>
</dbReference>
<dbReference type="CDD" id="cd11418">
    <property type="entry name" value="bHLH_TS_ASCL"/>
    <property type="match status" value="1"/>
</dbReference>
<organism evidence="4 5">
    <name type="scientific">Dermatophagoides farinae</name>
    <name type="common">American house dust mite</name>
    <dbReference type="NCBI Taxonomy" id="6954"/>
    <lineage>
        <taxon>Eukaryota</taxon>
        <taxon>Metazoa</taxon>
        <taxon>Ecdysozoa</taxon>
        <taxon>Arthropoda</taxon>
        <taxon>Chelicerata</taxon>
        <taxon>Arachnida</taxon>
        <taxon>Acari</taxon>
        <taxon>Acariformes</taxon>
        <taxon>Sarcoptiformes</taxon>
        <taxon>Astigmata</taxon>
        <taxon>Psoroptidia</taxon>
        <taxon>Analgoidea</taxon>
        <taxon>Pyroglyphidae</taxon>
        <taxon>Dermatophagoidinae</taxon>
        <taxon>Dermatophagoides</taxon>
    </lineage>
</organism>
<feature type="compositionally biased region" description="Low complexity" evidence="2">
    <location>
        <begin position="104"/>
        <end position="113"/>
    </location>
</feature>
<gene>
    <name evidence="4" type="ORF">DERF_006938</name>
</gene>
<feature type="region of interest" description="Disordered" evidence="2">
    <location>
        <begin position="1"/>
        <end position="25"/>
    </location>
</feature>
<evidence type="ECO:0000256" key="2">
    <source>
        <dbReference type="SAM" id="MobiDB-lite"/>
    </source>
</evidence>
<keyword evidence="5" id="KW-1185">Reference proteome</keyword>
<dbReference type="InterPro" id="IPR050283">
    <property type="entry name" value="E-box_TF_Regulators"/>
</dbReference>